<evidence type="ECO:0000256" key="1">
    <source>
        <dbReference type="ARBA" id="ARBA00022527"/>
    </source>
</evidence>
<evidence type="ECO:0000256" key="5">
    <source>
        <dbReference type="ARBA" id="ARBA00022840"/>
    </source>
</evidence>
<gene>
    <name evidence="7" type="ORF">NG895_08005</name>
</gene>
<evidence type="ECO:0000259" key="6">
    <source>
        <dbReference type="PROSITE" id="PS50011"/>
    </source>
</evidence>
<dbReference type="AlphaFoldDB" id="A0A9X2FCL8"/>
<evidence type="ECO:0000256" key="2">
    <source>
        <dbReference type="ARBA" id="ARBA00022679"/>
    </source>
</evidence>
<keyword evidence="5" id="KW-0067">ATP-binding</keyword>
<keyword evidence="1 7" id="KW-0723">Serine/threonine-protein kinase</keyword>
<dbReference type="CDD" id="cd14014">
    <property type="entry name" value="STKc_PknB_like"/>
    <property type="match status" value="1"/>
</dbReference>
<keyword evidence="4 7" id="KW-0418">Kinase</keyword>
<proteinExistence type="predicted"/>
<keyword evidence="8" id="KW-1185">Reference proteome</keyword>
<protein>
    <submittedName>
        <fullName evidence="7">Serine/threonine protein kinase</fullName>
    </submittedName>
</protein>
<evidence type="ECO:0000313" key="8">
    <source>
        <dbReference type="Proteomes" id="UP001155241"/>
    </source>
</evidence>
<dbReference type="Pfam" id="PF00069">
    <property type="entry name" value="Pkinase"/>
    <property type="match status" value="1"/>
</dbReference>
<sequence length="308" mass="34064">MPTMVSDSTRLVKVVGEQPPLRRKLVGRAGPWQLVRQVAETNLARLYTARPADASESQPVAYMVKMLRKEWWRDTAAIEMFRREVMVGSKVSHPHVVPILSANVRQPPFYATMPLLEGTTLRQRLDTGWKPTLSEVLWVVRQMAEGLAGLNDSVRMVHGDIKPENVMLSSTGHVTLIDLGFARGEGDDHGNLAKGVMGSFTYIAPEVVTSAYSASIASDQYSLGVVMYELLSGRPPFTSQDPAELIALHRGGKAPCIRSVCPELPKPVASIVHTLLGKDPLRRGMSYRELIERLVRLEIDTFVIPKSA</sequence>
<organism evidence="7 8">
    <name type="scientific">Aeoliella straminimaris</name>
    <dbReference type="NCBI Taxonomy" id="2954799"/>
    <lineage>
        <taxon>Bacteria</taxon>
        <taxon>Pseudomonadati</taxon>
        <taxon>Planctomycetota</taxon>
        <taxon>Planctomycetia</taxon>
        <taxon>Pirellulales</taxon>
        <taxon>Lacipirellulaceae</taxon>
        <taxon>Aeoliella</taxon>
    </lineage>
</organism>
<evidence type="ECO:0000256" key="3">
    <source>
        <dbReference type="ARBA" id="ARBA00022741"/>
    </source>
</evidence>
<dbReference type="SMART" id="SM00220">
    <property type="entry name" value="S_TKc"/>
    <property type="match status" value="1"/>
</dbReference>
<name>A0A9X2FCL8_9BACT</name>
<keyword evidence="3" id="KW-0547">Nucleotide-binding</keyword>
<dbReference type="PANTHER" id="PTHR24351">
    <property type="entry name" value="RIBOSOMAL PROTEIN S6 KINASE"/>
    <property type="match status" value="1"/>
</dbReference>
<evidence type="ECO:0000256" key="4">
    <source>
        <dbReference type="ARBA" id="ARBA00022777"/>
    </source>
</evidence>
<dbReference type="EMBL" id="JAMXLR010000026">
    <property type="protein sequence ID" value="MCO6043849.1"/>
    <property type="molecule type" value="Genomic_DNA"/>
</dbReference>
<dbReference type="RefSeq" id="WP_252851951.1">
    <property type="nucleotide sequence ID" value="NZ_JAMXLR010000026.1"/>
</dbReference>
<dbReference type="Gene3D" id="1.10.510.10">
    <property type="entry name" value="Transferase(Phosphotransferase) domain 1"/>
    <property type="match status" value="1"/>
</dbReference>
<dbReference type="PROSITE" id="PS50011">
    <property type="entry name" value="PROTEIN_KINASE_DOM"/>
    <property type="match status" value="1"/>
</dbReference>
<dbReference type="SUPFAM" id="SSF56112">
    <property type="entry name" value="Protein kinase-like (PK-like)"/>
    <property type="match status" value="1"/>
</dbReference>
<accession>A0A9X2FCL8</accession>
<keyword evidence="2" id="KW-0808">Transferase</keyword>
<dbReference type="PROSITE" id="PS00108">
    <property type="entry name" value="PROTEIN_KINASE_ST"/>
    <property type="match status" value="1"/>
</dbReference>
<evidence type="ECO:0000313" key="7">
    <source>
        <dbReference type="EMBL" id="MCO6043849.1"/>
    </source>
</evidence>
<dbReference type="InterPro" id="IPR011009">
    <property type="entry name" value="Kinase-like_dom_sf"/>
</dbReference>
<dbReference type="GO" id="GO:0004674">
    <property type="term" value="F:protein serine/threonine kinase activity"/>
    <property type="evidence" value="ECO:0007669"/>
    <property type="project" value="UniProtKB-KW"/>
</dbReference>
<dbReference type="InterPro" id="IPR000719">
    <property type="entry name" value="Prot_kinase_dom"/>
</dbReference>
<dbReference type="Proteomes" id="UP001155241">
    <property type="component" value="Unassembled WGS sequence"/>
</dbReference>
<feature type="domain" description="Protein kinase" evidence="6">
    <location>
        <begin position="32"/>
        <end position="303"/>
    </location>
</feature>
<dbReference type="GO" id="GO:0005524">
    <property type="term" value="F:ATP binding"/>
    <property type="evidence" value="ECO:0007669"/>
    <property type="project" value="UniProtKB-KW"/>
</dbReference>
<dbReference type="InterPro" id="IPR008271">
    <property type="entry name" value="Ser/Thr_kinase_AS"/>
</dbReference>
<comment type="caution">
    <text evidence="7">The sequence shown here is derived from an EMBL/GenBank/DDBJ whole genome shotgun (WGS) entry which is preliminary data.</text>
</comment>
<reference evidence="7" key="1">
    <citation type="submission" date="2022-06" db="EMBL/GenBank/DDBJ databases">
        <title>Aeoliella straminimaris, a novel planctomycete from sediments.</title>
        <authorList>
            <person name="Vitorino I.R."/>
            <person name="Lage O.M."/>
        </authorList>
    </citation>
    <scope>NUCLEOTIDE SEQUENCE</scope>
    <source>
        <strain evidence="7">ICT_H6.2</strain>
    </source>
</reference>
<dbReference type="Gene3D" id="3.30.200.20">
    <property type="entry name" value="Phosphorylase Kinase, domain 1"/>
    <property type="match status" value="1"/>
</dbReference>